<dbReference type="Proteomes" id="UP000683310">
    <property type="component" value="Chromosome"/>
</dbReference>
<feature type="DNA-binding region" description="H-T-H motif" evidence="2">
    <location>
        <begin position="38"/>
        <end position="57"/>
    </location>
</feature>
<protein>
    <submittedName>
        <fullName evidence="4">TetR/AcrR family transcriptional regulator</fullName>
    </submittedName>
</protein>
<name>A0ABX8CWI0_9NOCA</name>
<keyword evidence="1 2" id="KW-0238">DNA-binding</keyword>
<dbReference type="SUPFAM" id="SSF46689">
    <property type="entry name" value="Homeodomain-like"/>
    <property type="match status" value="1"/>
</dbReference>
<evidence type="ECO:0000313" key="4">
    <source>
        <dbReference type="EMBL" id="QVI22525.1"/>
    </source>
</evidence>
<keyword evidence="5" id="KW-1185">Reference proteome</keyword>
<dbReference type="InterPro" id="IPR001647">
    <property type="entry name" value="HTH_TetR"/>
</dbReference>
<accession>A0ABX8CWI0</accession>
<dbReference type="RefSeq" id="WP_213558606.1">
    <property type="nucleotide sequence ID" value="NZ_JBHZDI010000002.1"/>
</dbReference>
<dbReference type="PROSITE" id="PS50977">
    <property type="entry name" value="HTH_TETR_2"/>
    <property type="match status" value="1"/>
</dbReference>
<dbReference type="InterPro" id="IPR050109">
    <property type="entry name" value="HTH-type_TetR-like_transc_reg"/>
</dbReference>
<sequence>MPSTPATSKDATGTDSIEDRILDAALVQFERVGVKKTTIEDVARQAEVDRVTVYRRIGSRDELVRAVTAREVRNLLEELNDIPARSDTFADAVAAVFSTVVTRWRTHPLVDRLLTLEPDRLLPQFTTEGAAPFVLAVVSATDLIRKVLADNDLPEPPDLSTRTEITCRIVHSVILQPTGGIDLDSEPALTAFAKTYLVPILTP</sequence>
<dbReference type="PANTHER" id="PTHR30055">
    <property type="entry name" value="HTH-TYPE TRANSCRIPTIONAL REGULATOR RUTR"/>
    <property type="match status" value="1"/>
</dbReference>
<evidence type="ECO:0000313" key="5">
    <source>
        <dbReference type="Proteomes" id="UP000683310"/>
    </source>
</evidence>
<feature type="domain" description="HTH tetR-type" evidence="3">
    <location>
        <begin position="15"/>
        <end position="75"/>
    </location>
</feature>
<organism evidence="4 5">
    <name type="scientific">Nocardia tengchongensis</name>
    <dbReference type="NCBI Taxonomy" id="2055889"/>
    <lineage>
        <taxon>Bacteria</taxon>
        <taxon>Bacillati</taxon>
        <taxon>Actinomycetota</taxon>
        <taxon>Actinomycetes</taxon>
        <taxon>Mycobacteriales</taxon>
        <taxon>Nocardiaceae</taxon>
        <taxon>Nocardia</taxon>
    </lineage>
</organism>
<dbReference type="Pfam" id="PF00440">
    <property type="entry name" value="TetR_N"/>
    <property type="match status" value="1"/>
</dbReference>
<evidence type="ECO:0000256" key="1">
    <source>
        <dbReference type="ARBA" id="ARBA00023125"/>
    </source>
</evidence>
<gene>
    <name evidence="4" type="ORF">KHQ06_05620</name>
</gene>
<reference evidence="4 5" key="1">
    <citation type="submission" date="2021-04" db="EMBL/GenBank/DDBJ databases">
        <title>Nocardia tengchongensis.</title>
        <authorList>
            <person name="Zhuang k."/>
            <person name="Ran Y."/>
            <person name="Li W."/>
        </authorList>
    </citation>
    <scope>NUCLEOTIDE SEQUENCE [LARGE SCALE GENOMIC DNA]</scope>
    <source>
        <strain evidence="4 5">CFH S0057</strain>
    </source>
</reference>
<proteinExistence type="predicted"/>
<dbReference type="Gene3D" id="1.10.357.10">
    <property type="entry name" value="Tetracycline Repressor, domain 2"/>
    <property type="match status" value="1"/>
</dbReference>
<dbReference type="InterPro" id="IPR009057">
    <property type="entry name" value="Homeodomain-like_sf"/>
</dbReference>
<evidence type="ECO:0000259" key="3">
    <source>
        <dbReference type="PROSITE" id="PS50977"/>
    </source>
</evidence>
<dbReference type="PANTHER" id="PTHR30055:SF153">
    <property type="entry name" value="HTH-TYPE TRANSCRIPTIONAL REPRESSOR RV3405C"/>
    <property type="match status" value="1"/>
</dbReference>
<dbReference type="EMBL" id="CP074371">
    <property type="protein sequence ID" value="QVI22525.1"/>
    <property type="molecule type" value="Genomic_DNA"/>
</dbReference>
<evidence type="ECO:0000256" key="2">
    <source>
        <dbReference type="PROSITE-ProRule" id="PRU00335"/>
    </source>
</evidence>